<comment type="caution">
    <text evidence="4">The sequence shown here is derived from an EMBL/GenBank/DDBJ whole genome shotgun (WGS) entry which is preliminary data.</text>
</comment>
<feature type="domain" description="Actin interacting protein 3 C-terminal" evidence="3">
    <location>
        <begin position="351"/>
        <end position="772"/>
    </location>
</feature>
<dbReference type="GO" id="GO:0051286">
    <property type="term" value="C:cell tip"/>
    <property type="evidence" value="ECO:0007669"/>
    <property type="project" value="TreeGrafter"/>
</dbReference>
<keyword evidence="5" id="KW-1185">Reference proteome</keyword>
<dbReference type="InterPro" id="IPR051825">
    <property type="entry name" value="SRCIN1"/>
</dbReference>
<evidence type="ECO:0000313" key="4">
    <source>
        <dbReference type="EMBL" id="KAG7193843.1"/>
    </source>
</evidence>
<dbReference type="EMBL" id="JAHMUF010000009">
    <property type="protein sequence ID" value="KAG7193843.1"/>
    <property type="molecule type" value="Genomic_DNA"/>
</dbReference>
<organism evidence="4 5">
    <name type="scientific">Scheffersomyces spartinae</name>
    <dbReference type="NCBI Taxonomy" id="45513"/>
    <lineage>
        <taxon>Eukaryota</taxon>
        <taxon>Fungi</taxon>
        <taxon>Dikarya</taxon>
        <taxon>Ascomycota</taxon>
        <taxon>Saccharomycotina</taxon>
        <taxon>Pichiomycetes</taxon>
        <taxon>Debaryomycetaceae</taxon>
        <taxon>Scheffersomyces</taxon>
    </lineage>
</organism>
<dbReference type="Pfam" id="PF23153">
    <property type="entry name" value="Aip3p_Bud6_N"/>
    <property type="match status" value="1"/>
</dbReference>
<dbReference type="InterPro" id="IPR056279">
    <property type="entry name" value="Aip3p_Bud6_N"/>
</dbReference>
<name>A0A9P8AHY2_9ASCO</name>
<evidence type="ECO:0000313" key="5">
    <source>
        <dbReference type="Proteomes" id="UP000790833"/>
    </source>
</evidence>
<dbReference type="SMART" id="SM00806">
    <property type="entry name" value="AIP3"/>
    <property type="match status" value="1"/>
</dbReference>
<dbReference type="InterPro" id="IPR005613">
    <property type="entry name" value="AIP3_C"/>
</dbReference>
<dbReference type="Gene3D" id="1.20.58.1540">
    <property type="entry name" value="Actin interacting protein 3, C-terminal domain"/>
    <property type="match status" value="1"/>
</dbReference>
<feature type="region of interest" description="Disordered" evidence="2">
    <location>
        <begin position="199"/>
        <end position="261"/>
    </location>
</feature>
<dbReference type="Proteomes" id="UP000790833">
    <property type="component" value="Unassembled WGS sequence"/>
</dbReference>
<dbReference type="Pfam" id="PF03915">
    <property type="entry name" value="AIP3"/>
    <property type="match status" value="1"/>
</dbReference>
<evidence type="ECO:0000256" key="2">
    <source>
        <dbReference type="SAM" id="MobiDB-lite"/>
    </source>
</evidence>
<dbReference type="GO" id="GO:0005737">
    <property type="term" value="C:cytoplasm"/>
    <property type="evidence" value="ECO:0007669"/>
    <property type="project" value="TreeGrafter"/>
</dbReference>
<keyword evidence="1" id="KW-0175">Coiled coil</keyword>
<evidence type="ECO:0000259" key="3">
    <source>
        <dbReference type="SMART" id="SM00806"/>
    </source>
</evidence>
<dbReference type="AlphaFoldDB" id="A0A9P8AHY2"/>
<dbReference type="GeneID" id="66118415"/>
<dbReference type="RefSeq" id="XP_043049390.1">
    <property type="nucleotide sequence ID" value="XM_043195685.1"/>
</dbReference>
<feature type="region of interest" description="Disordered" evidence="2">
    <location>
        <begin position="14"/>
        <end position="52"/>
    </location>
</feature>
<dbReference type="GO" id="GO:0030010">
    <property type="term" value="P:establishment of cell polarity"/>
    <property type="evidence" value="ECO:0007669"/>
    <property type="project" value="TreeGrafter"/>
</dbReference>
<feature type="compositionally biased region" description="Polar residues" evidence="2">
    <location>
        <begin position="28"/>
        <end position="42"/>
    </location>
</feature>
<accession>A0A9P8AHY2</accession>
<sequence length="782" mass="86699">MSLLPNEARQFIRSASHSEESASNPSSTINAHNRSSSMGTTNVHRDRGSGGGSLATIESSVTRLLVSTKHLLESLTLWARQESDDKFVSDAYVKLGNDFRSASKAFTGAGIDVSDLGNVPQQLREILEAALGEAPSQENLDRFLPSIRNIIVTLLQNLKQKQSRAREMAISNNTNTTTSHQRKSSLDFKLSSGKRRLESLRPHDAGGSGHTSASSIASASSNENSLSSHRLPGGGAASAAPTGTRSSPAKSPISASKPVPEINVGPTAVNANAAEALSQLQKGNFLQRRASKRYSAYQYAKLSNHTPSEIAETSFEDDYTNASTYLQSPKLEISHPQAQPENTSLDSCVIFLKIHNKVKKVVIRLPVSFAALRLLFVERFAYSPGTSTFPEIYILDPSTGIAYELEEHLLEVDVKDGSLLSLNIPDPLQEAIKSLDGKIEGLALKFESVGKDIVVKLNDSINRINITPQPQPVSSDVHASSTTLENNKNLKLVLLFSEHSKELRSIEQDIKVVRQLQNSNSDSMKNSLLDIIESVKKLKDQGLAASKSSNRAYIETCYAKLSDTSDNLLTRVDDLQDLMDAMRKDVAQRGVRVSERQLTSTEKEIDQVRLMLDKMNSYILDEKDNWKRIWERELDKVCEEQQFFNLQEALTNDLDDDIKKIEETFDLIQRCSIEQNKVGTSKRKPFLTYIPEPGEVIEDIKEAVLEEVTALRPNHQSRVQAIEKAEKLREKQKELSSLSEFQEELGTFVGDSRLKKSGGIDELERVRQMKDSENLKSSFGVI</sequence>
<dbReference type="InterPro" id="IPR022782">
    <property type="entry name" value="AIP3-like_C"/>
</dbReference>
<proteinExistence type="predicted"/>
<reference evidence="4" key="1">
    <citation type="submission" date="2021-03" db="EMBL/GenBank/DDBJ databases">
        <authorList>
            <person name="Palmer J.M."/>
        </authorList>
    </citation>
    <scope>NUCLEOTIDE SEQUENCE</scope>
    <source>
        <strain evidence="4">ARV_011</strain>
    </source>
</reference>
<feature type="compositionally biased region" description="Low complexity" evidence="2">
    <location>
        <begin position="237"/>
        <end position="260"/>
    </location>
</feature>
<evidence type="ECO:0000256" key="1">
    <source>
        <dbReference type="ARBA" id="ARBA00023054"/>
    </source>
</evidence>
<dbReference type="PANTHER" id="PTHR22741:SF10">
    <property type="entry name" value="COILED-COIL DOMAIN-CONTAINING PROTEIN CG32809"/>
    <property type="match status" value="1"/>
</dbReference>
<dbReference type="GO" id="GO:0005519">
    <property type="term" value="F:cytoskeletal regulatory protein binding"/>
    <property type="evidence" value="ECO:0007669"/>
    <property type="project" value="InterPro"/>
</dbReference>
<feature type="compositionally biased region" description="Low complexity" evidence="2">
    <location>
        <begin position="210"/>
        <end position="228"/>
    </location>
</feature>
<gene>
    <name evidence="4" type="primary">BUD6</name>
    <name evidence="4" type="ORF">KQ657_005041</name>
</gene>
<dbReference type="PANTHER" id="PTHR22741">
    <property type="entry name" value="P140CAP/SNIP-RELATED"/>
    <property type="match status" value="1"/>
</dbReference>
<dbReference type="OrthoDB" id="783096at2759"/>
<protein>
    <submittedName>
        <fullName evidence="4">Bud site selection protein 6</fullName>
    </submittedName>
</protein>